<sequence length="118" mass="13210">MSTVQSSNPIWTFLSLNPVQPVIVFPSASDASRFLAQYHSQNPSQKGAHIPLTHPHHVRLPLPNGLEYVRGAENGETTFVFKKKEEGEHWLKSLGGLGMMHVDGKKDHERAVFIGTRR</sequence>
<dbReference type="AlphaFoldDB" id="A0A8E2JAV8"/>
<protein>
    <submittedName>
        <fullName evidence="1">Uncharacterized protein</fullName>
    </submittedName>
</protein>
<dbReference type="Proteomes" id="UP000250266">
    <property type="component" value="Unassembled WGS sequence"/>
</dbReference>
<organism evidence="1 2">
    <name type="scientific">Lepidopterella palustris CBS 459.81</name>
    <dbReference type="NCBI Taxonomy" id="1314670"/>
    <lineage>
        <taxon>Eukaryota</taxon>
        <taxon>Fungi</taxon>
        <taxon>Dikarya</taxon>
        <taxon>Ascomycota</taxon>
        <taxon>Pezizomycotina</taxon>
        <taxon>Dothideomycetes</taxon>
        <taxon>Pleosporomycetidae</taxon>
        <taxon>Mytilinidiales</taxon>
        <taxon>Argynnaceae</taxon>
        <taxon>Lepidopterella</taxon>
    </lineage>
</organism>
<dbReference type="OrthoDB" id="3856336at2759"/>
<evidence type="ECO:0000313" key="1">
    <source>
        <dbReference type="EMBL" id="OCK75632.1"/>
    </source>
</evidence>
<reference evidence="1 2" key="1">
    <citation type="journal article" date="2016" name="Nat. Commun.">
        <title>Ectomycorrhizal ecology is imprinted in the genome of the dominant symbiotic fungus Cenococcum geophilum.</title>
        <authorList>
            <consortium name="DOE Joint Genome Institute"/>
            <person name="Peter M."/>
            <person name="Kohler A."/>
            <person name="Ohm R.A."/>
            <person name="Kuo A."/>
            <person name="Krutzmann J."/>
            <person name="Morin E."/>
            <person name="Arend M."/>
            <person name="Barry K.W."/>
            <person name="Binder M."/>
            <person name="Choi C."/>
            <person name="Clum A."/>
            <person name="Copeland A."/>
            <person name="Grisel N."/>
            <person name="Haridas S."/>
            <person name="Kipfer T."/>
            <person name="LaButti K."/>
            <person name="Lindquist E."/>
            <person name="Lipzen A."/>
            <person name="Maire R."/>
            <person name="Meier B."/>
            <person name="Mihaltcheva S."/>
            <person name="Molinier V."/>
            <person name="Murat C."/>
            <person name="Poggeler S."/>
            <person name="Quandt C.A."/>
            <person name="Sperisen C."/>
            <person name="Tritt A."/>
            <person name="Tisserant E."/>
            <person name="Crous P.W."/>
            <person name="Henrissat B."/>
            <person name="Nehls U."/>
            <person name="Egli S."/>
            <person name="Spatafora J.W."/>
            <person name="Grigoriev I.V."/>
            <person name="Martin F.M."/>
        </authorList>
    </citation>
    <scope>NUCLEOTIDE SEQUENCE [LARGE SCALE GENOMIC DNA]</scope>
    <source>
        <strain evidence="1 2">CBS 459.81</strain>
    </source>
</reference>
<gene>
    <name evidence="1" type="ORF">K432DRAFT_386058</name>
</gene>
<evidence type="ECO:0000313" key="2">
    <source>
        <dbReference type="Proteomes" id="UP000250266"/>
    </source>
</evidence>
<keyword evidence="2" id="KW-1185">Reference proteome</keyword>
<name>A0A8E2JAV8_9PEZI</name>
<proteinExistence type="predicted"/>
<dbReference type="EMBL" id="KV745292">
    <property type="protein sequence ID" value="OCK75632.1"/>
    <property type="molecule type" value="Genomic_DNA"/>
</dbReference>
<accession>A0A8E2JAV8</accession>